<dbReference type="GO" id="GO:0006511">
    <property type="term" value="P:ubiquitin-dependent protein catabolic process"/>
    <property type="evidence" value="ECO:0007669"/>
    <property type="project" value="TreeGrafter"/>
</dbReference>
<evidence type="ECO:0000256" key="13">
    <source>
        <dbReference type="ARBA" id="ARBA00062023"/>
    </source>
</evidence>
<keyword evidence="11" id="KW-0217">Developmental protein</keyword>
<dbReference type="FunFam" id="3.10.20.90:FF:000129">
    <property type="entry name" value="E3 ubiquitin-protein ligase MYLIP isoform X1"/>
    <property type="match status" value="1"/>
</dbReference>
<dbReference type="InterPro" id="IPR000299">
    <property type="entry name" value="FERM_domain"/>
</dbReference>
<dbReference type="Gene3D" id="3.10.20.90">
    <property type="entry name" value="Phosphatidylinositol 3-kinase Catalytic Subunit, Chain A, domain 1"/>
    <property type="match status" value="1"/>
</dbReference>
<evidence type="ECO:0000256" key="8">
    <source>
        <dbReference type="ARBA" id="ARBA00022771"/>
    </source>
</evidence>
<feature type="domain" description="RING-type" evidence="16">
    <location>
        <begin position="355"/>
        <end position="390"/>
    </location>
</feature>
<dbReference type="PANTHER" id="PTHR23280:SF13">
    <property type="entry name" value="E3 UBIQUITIN-PROTEIN LIGASE MYLIP"/>
    <property type="match status" value="1"/>
</dbReference>
<dbReference type="CDD" id="cd16523">
    <property type="entry name" value="RING-HC_MYLIP"/>
    <property type="match status" value="1"/>
</dbReference>
<evidence type="ECO:0000313" key="18">
    <source>
        <dbReference type="Proteomes" id="UP001335648"/>
    </source>
</evidence>
<dbReference type="InterPro" id="IPR014352">
    <property type="entry name" value="FERM/acyl-CoA-bd_prot_sf"/>
</dbReference>
<dbReference type="SMART" id="SM00295">
    <property type="entry name" value="B41"/>
    <property type="match status" value="1"/>
</dbReference>
<dbReference type="EC" id="2.3.2.27" evidence="4"/>
<keyword evidence="5" id="KW-0963">Cytoplasm</keyword>
<dbReference type="GO" id="GO:0061630">
    <property type="term" value="F:ubiquitin protein ligase activity"/>
    <property type="evidence" value="ECO:0007669"/>
    <property type="project" value="UniProtKB-EC"/>
</dbReference>
<feature type="domain" description="FERM" evidence="15">
    <location>
        <begin position="1"/>
        <end position="279"/>
    </location>
</feature>
<evidence type="ECO:0000256" key="11">
    <source>
        <dbReference type="ARBA" id="ARBA00023218"/>
    </source>
</evidence>
<reference evidence="17 18" key="1">
    <citation type="journal article" date="2023" name="Mol. Biol. Evol.">
        <title>Genomics of Secondarily Temperate Adaptation in the Only Non-Antarctic Icefish.</title>
        <authorList>
            <person name="Rivera-Colon A.G."/>
            <person name="Rayamajhi N."/>
            <person name="Minhas B.F."/>
            <person name="Madrigal G."/>
            <person name="Bilyk K.T."/>
            <person name="Yoon V."/>
            <person name="Hune M."/>
            <person name="Gregory S."/>
            <person name="Cheng C.H.C."/>
            <person name="Catchen J.M."/>
        </authorList>
    </citation>
    <scope>NUCLEOTIDE SEQUENCE [LARGE SCALE GENOMIC DNA]</scope>
    <source>
        <strain evidence="17">JC2023a</strain>
    </source>
</reference>
<dbReference type="InterPro" id="IPR041790">
    <property type="entry name" value="MYLIP_FERM_C"/>
</dbReference>
<keyword evidence="11" id="KW-0306">Gastrulation</keyword>
<dbReference type="InterPro" id="IPR019749">
    <property type="entry name" value="Band_41_domain"/>
</dbReference>
<keyword evidence="6" id="KW-0808">Transferase</keyword>
<comment type="subunit">
    <text evidence="13">Interacts with anxa5.</text>
</comment>
<dbReference type="InterPro" id="IPR018980">
    <property type="entry name" value="FERM_PH-like_C"/>
</dbReference>
<dbReference type="PROSITE" id="PS50057">
    <property type="entry name" value="FERM_3"/>
    <property type="match status" value="1"/>
</dbReference>
<evidence type="ECO:0000256" key="4">
    <source>
        <dbReference type="ARBA" id="ARBA00012483"/>
    </source>
</evidence>
<dbReference type="Pfam" id="PF13920">
    <property type="entry name" value="zf-C3HC4_3"/>
    <property type="match status" value="1"/>
</dbReference>
<evidence type="ECO:0000256" key="7">
    <source>
        <dbReference type="ARBA" id="ARBA00022723"/>
    </source>
</evidence>
<dbReference type="InterPro" id="IPR035963">
    <property type="entry name" value="FERM_2"/>
</dbReference>
<dbReference type="FunFam" id="2.30.29.30:FF:000164">
    <property type="entry name" value="Putative E3 ubiquitin-protein ligase MYLIP"/>
    <property type="match status" value="1"/>
</dbReference>
<dbReference type="EMBL" id="JAULUE010002061">
    <property type="protein sequence ID" value="KAK5883612.1"/>
    <property type="molecule type" value="Genomic_DNA"/>
</dbReference>
<dbReference type="Gene3D" id="3.30.40.10">
    <property type="entry name" value="Zinc/RING finger domain, C3HC4 (zinc finger)"/>
    <property type="match status" value="1"/>
</dbReference>
<keyword evidence="8 14" id="KW-0863">Zinc-finger</keyword>
<comment type="caution">
    <text evidence="17">The sequence shown here is derived from an EMBL/GenBank/DDBJ whole genome shotgun (WGS) entry which is preliminary data.</text>
</comment>
<keyword evidence="18" id="KW-1185">Reference proteome</keyword>
<dbReference type="SUPFAM" id="SSF54236">
    <property type="entry name" value="Ubiquitin-like"/>
    <property type="match status" value="1"/>
</dbReference>
<evidence type="ECO:0000256" key="12">
    <source>
        <dbReference type="ARBA" id="ARBA00055346"/>
    </source>
</evidence>
<evidence type="ECO:0000259" key="16">
    <source>
        <dbReference type="PROSITE" id="PS50089"/>
    </source>
</evidence>
<evidence type="ECO:0000259" key="15">
    <source>
        <dbReference type="PROSITE" id="PS50057"/>
    </source>
</evidence>
<dbReference type="InterPro" id="IPR029071">
    <property type="entry name" value="Ubiquitin-like_domsf"/>
</dbReference>
<organism evidence="17 18">
    <name type="scientific">Champsocephalus esox</name>
    <name type="common">pike icefish</name>
    <dbReference type="NCBI Taxonomy" id="159716"/>
    <lineage>
        <taxon>Eukaryota</taxon>
        <taxon>Metazoa</taxon>
        <taxon>Chordata</taxon>
        <taxon>Craniata</taxon>
        <taxon>Vertebrata</taxon>
        <taxon>Euteleostomi</taxon>
        <taxon>Actinopterygii</taxon>
        <taxon>Neopterygii</taxon>
        <taxon>Teleostei</taxon>
        <taxon>Neoteleostei</taxon>
        <taxon>Acanthomorphata</taxon>
        <taxon>Eupercaria</taxon>
        <taxon>Perciformes</taxon>
        <taxon>Notothenioidei</taxon>
        <taxon>Channichthyidae</taxon>
        <taxon>Champsocephalus</taxon>
    </lineage>
</organism>
<keyword evidence="10" id="KW-0862">Zinc</keyword>
<gene>
    <name evidence="17" type="ORF">CesoFtcFv8_019917</name>
</gene>
<dbReference type="InterPro" id="IPR019748">
    <property type="entry name" value="FERM_central"/>
</dbReference>
<evidence type="ECO:0000256" key="9">
    <source>
        <dbReference type="ARBA" id="ARBA00022786"/>
    </source>
</evidence>
<evidence type="ECO:0000256" key="6">
    <source>
        <dbReference type="ARBA" id="ARBA00022679"/>
    </source>
</evidence>
<dbReference type="Pfam" id="PF00373">
    <property type="entry name" value="FERM_M"/>
    <property type="match status" value="1"/>
</dbReference>
<dbReference type="InterPro" id="IPR013083">
    <property type="entry name" value="Znf_RING/FYVE/PHD"/>
</dbReference>
<dbReference type="CDD" id="cd13195">
    <property type="entry name" value="FERM_C_MYLIP_IDOL"/>
    <property type="match status" value="1"/>
</dbReference>
<evidence type="ECO:0000256" key="2">
    <source>
        <dbReference type="ARBA" id="ARBA00004496"/>
    </source>
</evidence>
<dbReference type="PANTHER" id="PTHR23280">
    <property type="entry name" value="4.1 G PROTEIN"/>
    <property type="match status" value="1"/>
</dbReference>
<dbReference type="FunFam" id="3.30.40.10:FF:000175">
    <property type="entry name" value="Putative E3 ubiquitin-protein ligase MYLIP"/>
    <property type="match status" value="1"/>
</dbReference>
<sequence length="447" mass="50618">MLCHVTRPDSVVMEVEVDAKANGEDCLNKVCRKLGIIEVDYFGLQFTGSKGENLWLNLRNRICQQMDNVTPCRLRLRVKFFVEPHLILQEQTRHVFFMHVKEDLHNGHLRMGSEQAEELSSLLAQAEFGDYNQNTAKYWYSELCGEDPSTATMNSIISRHKALEGLGPGSVEYQALQLVSSLEHYGVEWHWARDANGQRLAIGVGPEGIAICKEDFSLVNRISYPIIQIATQSGKSVYLTVTKDTNDSVVLLFKLISNRAASGLYRAITETHAFYRCDTVTNAVMMQYSRDFKGHLASLFLNENINLGKKYVFDIRRTSKEVRDDPQDEGLDCGSCQQSRALQERLQKLREALLCVLCCEEEIDAAFCPCGHMVCCQTCASQLQLCPVCRSDVEHVQHVYLPTCTNLLNLTLTDNHQHRSPPAPIHRELASPHSCSATEYEHKIYHT</sequence>
<dbReference type="GO" id="GO:0007369">
    <property type="term" value="P:gastrulation"/>
    <property type="evidence" value="ECO:0007669"/>
    <property type="project" value="UniProtKB-KW"/>
</dbReference>
<dbReference type="FunFam" id="1.20.80.10:FF:000019">
    <property type="entry name" value="E3 ubiquitin-protein ligase MYLIP"/>
    <property type="match status" value="1"/>
</dbReference>
<comment type="catalytic activity">
    <reaction evidence="1">
        <text>S-ubiquitinyl-[E2 ubiquitin-conjugating enzyme]-L-cysteine + [acceptor protein]-L-lysine = [E2 ubiquitin-conjugating enzyme]-L-cysteine + N(6)-ubiquitinyl-[acceptor protein]-L-lysine.</text>
        <dbReference type="EC" id="2.3.2.27"/>
    </reaction>
</comment>
<dbReference type="SUPFAM" id="SSF50729">
    <property type="entry name" value="PH domain-like"/>
    <property type="match status" value="1"/>
</dbReference>
<dbReference type="PRINTS" id="PR00935">
    <property type="entry name" value="BAND41"/>
</dbReference>
<dbReference type="GO" id="GO:0008270">
    <property type="term" value="F:zinc ion binding"/>
    <property type="evidence" value="ECO:0007669"/>
    <property type="project" value="UniProtKB-KW"/>
</dbReference>
<dbReference type="InterPro" id="IPR011993">
    <property type="entry name" value="PH-like_dom_sf"/>
</dbReference>
<dbReference type="Pfam" id="PF09380">
    <property type="entry name" value="FERM_C"/>
    <property type="match status" value="1"/>
</dbReference>
<evidence type="ECO:0000256" key="1">
    <source>
        <dbReference type="ARBA" id="ARBA00000900"/>
    </source>
</evidence>
<comment type="function">
    <text evidence="12">E3 ubiquitin-protein ligase that mediates ubiquitination and subsequent proteasomal degradation of myosin regulatory light chain (MRLC). Regulates cell movements during gastrulation by acting downstream of fz7 to antagonize the frizzled-signaling pathway.</text>
</comment>
<dbReference type="AlphaFoldDB" id="A0AAN8GN50"/>
<dbReference type="SUPFAM" id="SSF47031">
    <property type="entry name" value="Second domain of FERM"/>
    <property type="match status" value="1"/>
</dbReference>
<keyword evidence="9" id="KW-0833">Ubl conjugation pathway</keyword>
<dbReference type="SMART" id="SM01196">
    <property type="entry name" value="FERM_C"/>
    <property type="match status" value="1"/>
</dbReference>
<evidence type="ECO:0000256" key="14">
    <source>
        <dbReference type="PROSITE-ProRule" id="PRU00175"/>
    </source>
</evidence>
<dbReference type="SUPFAM" id="SSF57850">
    <property type="entry name" value="RING/U-box"/>
    <property type="match status" value="1"/>
</dbReference>
<keyword evidence="7" id="KW-0479">Metal-binding</keyword>
<evidence type="ECO:0000256" key="5">
    <source>
        <dbReference type="ARBA" id="ARBA00022490"/>
    </source>
</evidence>
<dbReference type="InterPro" id="IPR001841">
    <property type="entry name" value="Znf_RING"/>
</dbReference>
<accession>A0AAN8GN50</accession>
<evidence type="ECO:0000256" key="10">
    <source>
        <dbReference type="ARBA" id="ARBA00022833"/>
    </source>
</evidence>
<dbReference type="Gene3D" id="2.30.29.30">
    <property type="entry name" value="Pleckstrin-homology domain (PH domain)/Phosphotyrosine-binding domain (PTB)"/>
    <property type="match status" value="1"/>
</dbReference>
<comment type="pathway">
    <text evidence="3">Protein modification; protein ubiquitination.</text>
</comment>
<dbReference type="PROSITE" id="PS50089">
    <property type="entry name" value="ZF_RING_2"/>
    <property type="match status" value="1"/>
</dbReference>
<dbReference type="GO" id="GO:0005737">
    <property type="term" value="C:cytoplasm"/>
    <property type="evidence" value="ECO:0007669"/>
    <property type="project" value="UniProtKB-SubCell"/>
</dbReference>
<dbReference type="CDD" id="cd14473">
    <property type="entry name" value="FERM_B-lobe"/>
    <property type="match status" value="1"/>
</dbReference>
<dbReference type="InterPro" id="IPR018979">
    <property type="entry name" value="FERM_N"/>
</dbReference>
<name>A0AAN8GN50_9TELE</name>
<protein>
    <recommendedName>
        <fullName evidence="4">RING-type E3 ubiquitin transferase</fullName>
        <ecNumber evidence="4">2.3.2.27</ecNumber>
    </recommendedName>
</protein>
<proteinExistence type="predicted"/>
<dbReference type="Pfam" id="PF09379">
    <property type="entry name" value="FERM_N"/>
    <property type="match status" value="1"/>
</dbReference>
<dbReference type="CDD" id="cd17104">
    <property type="entry name" value="FERM_F1_MYLIP"/>
    <property type="match status" value="1"/>
</dbReference>
<evidence type="ECO:0000256" key="3">
    <source>
        <dbReference type="ARBA" id="ARBA00004906"/>
    </source>
</evidence>
<comment type="subcellular location">
    <subcellularLocation>
        <location evidence="2">Cytoplasm</location>
    </subcellularLocation>
</comment>
<dbReference type="Proteomes" id="UP001335648">
    <property type="component" value="Unassembled WGS sequence"/>
</dbReference>
<evidence type="ECO:0000313" key="17">
    <source>
        <dbReference type="EMBL" id="KAK5883612.1"/>
    </source>
</evidence>
<dbReference type="Gene3D" id="1.20.80.10">
    <property type="match status" value="1"/>
</dbReference>